<dbReference type="Proteomes" id="UP000004367">
    <property type="component" value="Unassembled WGS sequence"/>
</dbReference>
<accession>H5UN95</accession>
<sequence>MTHPGPNIWADADPEQLAHLRQAAWRWFDCDLHELNDHGLRGLLHTLEAHAKALAEKAAKLDRRVIALRAIKDQHDAWLREEDDDALTLPGLVATVCRVDGVELGVTANPHEAVEDAPFSVFVPWPVIVDPSIPRRLRVDLIEWPLHELVGPLPAEVLARVRGEGEA</sequence>
<name>H5UN95_9MICO</name>
<proteinExistence type="predicted"/>
<comment type="caution">
    <text evidence="1">The sequence shown here is derived from an EMBL/GenBank/DDBJ whole genome shotgun (WGS) entry which is preliminary data.</text>
</comment>
<evidence type="ECO:0000313" key="2">
    <source>
        <dbReference type="Proteomes" id="UP000004367"/>
    </source>
</evidence>
<organism evidence="1 2">
    <name type="scientific">Mobilicoccus pelagius NBRC 104925</name>
    <dbReference type="NCBI Taxonomy" id="1089455"/>
    <lineage>
        <taxon>Bacteria</taxon>
        <taxon>Bacillati</taxon>
        <taxon>Actinomycetota</taxon>
        <taxon>Actinomycetes</taxon>
        <taxon>Micrococcales</taxon>
        <taxon>Dermatophilaceae</taxon>
        <taxon>Mobilicoccus</taxon>
    </lineage>
</organism>
<protein>
    <submittedName>
        <fullName evidence="1">Uncharacterized protein</fullName>
    </submittedName>
</protein>
<keyword evidence="2" id="KW-1185">Reference proteome</keyword>
<evidence type="ECO:0000313" key="1">
    <source>
        <dbReference type="EMBL" id="GAB47203.1"/>
    </source>
</evidence>
<dbReference type="AlphaFoldDB" id="H5UN95"/>
<reference evidence="1 2" key="1">
    <citation type="submission" date="2012-02" db="EMBL/GenBank/DDBJ databases">
        <title>Whole genome shotgun sequence of Mobilicoccus pelagius NBRC 104925.</title>
        <authorList>
            <person name="Yoshida Y."/>
            <person name="Hosoyama A."/>
            <person name="Tsuchikane K."/>
            <person name="Katsumata H."/>
            <person name="Yamazaki S."/>
            <person name="Fujita N."/>
        </authorList>
    </citation>
    <scope>NUCLEOTIDE SEQUENCE [LARGE SCALE GENOMIC DNA]</scope>
    <source>
        <strain evidence="1 2">NBRC 104925</strain>
    </source>
</reference>
<gene>
    <name evidence="1" type="ORF">MOPEL_007_00200</name>
</gene>
<dbReference type="STRING" id="1089455.MOPEL_007_00200"/>
<dbReference type="RefSeq" id="WP_009481101.1">
    <property type="nucleotide sequence ID" value="NZ_BAFE01000007.1"/>
</dbReference>
<dbReference type="EMBL" id="BAFE01000007">
    <property type="protein sequence ID" value="GAB47203.1"/>
    <property type="molecule type" value="Genomic_DNA"/>
</dbReference>